<evidence type="ECO:0000313" key="1">
    <source>
        <dbReference type="EMBL" id="PAD83726.1"/>
    </source>
</evidence>
<dbReference type="Proteomes" id="UP000216961">
    <property type="component" value="Unassembled WGS sequence"/>
</dbReference>
<dbReference type="Gene3D" id="3.40.50.300">
    <property type="entry name" value="P-loop containing nucleotide triphosphate hydrolases"/>
    <property type="match status" value="1"/>
</dbReference>
<dbReference type="KEGG" id="bcir:C2I06_14935"/>
<sequence>MNGVLILLAGYPGTGKTFLSNIIKKKLGGLVRISPDDIKEDYFDRYGFRNIKEKQQIERIAWEKYYEIMEKQMKRDNGIISDYPFSNKQKTYLEKLSGNYNYKVITIRLIADLDILYMRQQKRDLDPTRHLSHIVNSYKKGDYLTNREKADNLLTYEEFIERCKTRGYNTFNLGRLFEVDVTDYTNVNYTDLIDNVETYLSLE</sequence>
<organism evidence="1 2">
    <name type="scientific">Niallia circulans</name>
    <name type="common">Bacillus circulans</name>
    <dbReference type="NCBI Taxonomy" id="1397"/>
    <lineage>
        <taxon>Bacteria</taxon>
        <taxon>Bacillati</taxon>
        <taxon>Bacillota</taxon>
        <taxon>Bacilli</taxon>
        <taxon>Bacillales</taxon>
        <taxon>Bacillaceae</taxon>
        <taxon>Niallia</taxon>
    </lineage>
</organism>
<dbReference type="EMBL" id="NPBQ01000050">
    <property type="protein sequence ID" value="PAD83726.1"/>
    <property type="molecule type" value="Genomic_DNA"/>
</dbReference>
<name>A0A268FEB9_NIACI</name>
<dbReference type="GO" id="GO:0016301">
    <property type="term" value="F:kinase activity"/>
    <property type="evidence" value="ECO:0007669"/>
    <property type="project" value="UniProtKB-KW"/>
</dbReference>
<dbReference type="RefSeq" id="WP_095329777.1">
    <property type="nucleotide sequence ID" value="NZ_CP026031.1"/>
</dbReference>
<gene>
    <name evidence="1" type="ORF">CHH57_08225</name>
</gene>
<protein>
    <submittedName>
        <fullName evidence="1">Kinase</fullName>
    </submittedName>
</protein>
<proteinExistence type="predicted"/>
<accession>A0A268FEB9</accession>
<comment type="caution">
    <text evidence="1">The sequence shown here is derived from an EMBL/GenBank/DDBJ whole genome shotgun (WGS) entry which is preliminary data.</text>
</comment>
<dbReference type="SUPFAM" id="SSF52540">
    <property type="entry name" value="P-loop containing nucleoside triphosphate hydrolases"/>
    <property type="match status" value="1"/>
</dbReference>
<dbReference type="AlphaFoldDB" id="A0A268FEB9"/>
<dbReference type="Pfam" id="PF13671">
    <property type="entry name" value="AAA_33"/>
    <property type="match status" value="1"/>
</dbReference>
<keyword evidence="1" id="KW-0418">Kinase</keyword>
<keyword evidence="1" id="KW-0808">Transferase</keyword>
<evidence type="ECO:0000313" key="2">
    <source>
        <dbReference type="Proteomes" id="UP000216961"/>
    </source>
</evidence>
<reference evidence="1 2" key="1">
    <citation type="submission" date="2017-07" db="EMBL/GenBank/DDBJ databases">
        <title>Isolation and whole genome analysis of endospore-forming bacteria from heroin.</title>
        <authorList>
            <person name="Kalinowski J."/>
            <person name="Ahrens B."/>
            <person name="Al-Dilaimi A."/>
            <person name="Winkler A."/>
            <person name="Wibberg D."/>
            <person name="Schleenbecker U."/>
            <person name="Ruckert C."/>
            <person name="Wolfel R."/>
            <person name="Grass G."/>
        </authorList>
    </citation>
    <scope>NUCLEOTIDE SEQUENCE [LARGE SCALE GENOMIC DNA]</scope>
    <source>
        <strain evidence="1 2">7521-2</strain>
    </source>
</reference>
<dbReference type="InterPro" id="IPR027417">
    <property type="entry name" value="P-loop_NTPase"/>
</dbReference>